<evidence type="ECO:0000259" key="7">
    <source>
        <dbReference type="Pfam" id="PF00962"/>
    </source>
</evidence>
<dbReference type="EnsemblMetazoa" id="XM_030974324">
    <property type="protein sequence ID" value="XP_030830184"/>
    <property type="gene ID" value="LOC580201"/>
</dbReference>
<dbReference type="InterPro" id="IPR032466">
    <property type="entry name" value="Metal_Hydrolase"/>
</dbReference>
<comment type="similarity">
    <text evidence="2">Belongs to the metallo-dependent hydrolases superfamily. Adenosine and AMP deaminases family.</text>
</comment>
<evidence type="ECO:0000313" key="9">
    <source>
        <dbReference type="Proteomes" id="UP000007110"/>
    </source>
</evidence>
<keyword evidence="5" id="KW-0378">Hydrolase</keyword>
<feature type="domain" description="Adenosine deaminase" evidence="7">
    <location>
        <begin position="58"/>
        <end position="253"/>
    </location>
</feature>
<keyword evidence="6" id="KW-0862">Zinc</keyword>
<dbReference type="Pfam" id="PF00962">
    <property type="entry name" value="A_deaminase"/>
    <property type="match status" value="1"/>
</dbReference>
<dbReference type="Gene3D" id="3.20.20.140">
    <property type="entry name" value="Metal-dependent hydrolases"/>
    <property type="match status" value="2"/>
</dbReference>
<sequence>MAGGINFRVIMSPLSAAAIRYRKNGFAMNIMSYICRRHHGTITKENAGTGLSPLRSLPKVQLHIHLDGAVRHSTLWQAARKKGLCGPANSFPEFVDLIRCSKGDLASFLSSFDRILPIIAGDRELISQIAYELCEDQAKEGVVYFEARYSPHFMSSSFTTPNSRGKSVIRDDIMTPRDVVMAVNDGIRKGCQEFKVNGRTILCMIRPCPEFSHEVVELSHEFLNDTVVGVDMAGDEDAPCTKQHIDAFRMIRDRFIHLELCPTSSIYTGAWKGKLSDHIAKRFAKDGFNIGINTDDPTLLLNTMESEFQLAKTYFDFTDSQMKNMTLNAAQSCFLPDKEKTSLVKELQAKFDTL</sequence>
<proteinExistence type="inferred from homology"/>
<evidence type="ECO:0000256" key="4">
    <source>
        <dbReference type="ARBA" id="ARBA00022723"/>
    </source>
</evidence>
<reference evidence="8" key="2">
    <citation type="submission" date="2021-01" db="UniProtKB">
        <authorList>
            <consortium name="EnsemblMetazoa"/>
        </authorList>
    </citation>
    <scope>IDENTIFICATION</scope>
</reference>
<keyword evidence="9" id="KW-1185">Reference proteome</keyword>
<dbReference type="RefSeq" id="XP_030830184.1">
    <property type="nucleotide sequence ID" value="XM_030974324.1"/>
</dbReference>
<organism evidence="8 9">
    <name type="scientific">Strongylocentrotus purpuratus</name>
    <name type="common">Purple sea urchin</name>
    <dbReference type="NCBI Taxonomy" id="7668"/>
    <lineage>
        <taxon>Eukaryota</taxon>
        <taxon>Metazoa</taxon>
        <taxon>Echinodermata</taxon>
        <taxon>Eleutherozoa</taxon>
        <taxon>Echinozoa</taxon>
        <taxon>Echinoidea</taxon>
        <taxon>Euechinoidea</taxon>
        <taxon>Echinacea</taxon>
        <taxon>Camarodonta</taxon>
        <taxon>Echinidea</taxon>
        <taxon>Strongylocentrotidae</taxon>
        <taxon>Strongylocentrotus</taxon>
    </lineage>
</organism>
<comment type="cofactor">
    <cofactor evidence="1">
        <name>Zn(2+)</name>
        <dbReference type="ChEBI" id="CHEBI:29105"/>
    </cofactor>
</comment>
<evidence type="ECO:0000313" key="8">
    <source>
        <dbReference type="EnsemblMetazoa" id="XP_030830184"/>
    </source>
</evidence>
<evidence type="ECO:0000256" key="6">
    <source>
        <dbReference type="ARBA" id="ARBA00022833"/>
    </source>
</evidence>
<accession>A0A7M7N276</accession>
<reference evidence="9" key="1">
    <citation type="submission" date="2015-02" db="EMBL/GenBank/DDBJ databases">
        <title>Genome sequencing for Strongylocentrotus purpuratus.</title>
        <authorList>
            <person name="Murali S."/>
            <person name="Liu Y."/>
            <person name="Vee V."/>
            <person name="English A."/>
            <person name="Wang M."/>
            <person name="Skinner E."/>
            <person name="Han Y."/>
            <person name="Muzny D.M."/>
            <person name="Worley K.C."/>
            <person name="Gibbs R.A."/>
        </authorList>
    </citation>
    <scope>NUCLEOTIDE SEQUENCE</scope>
</reference>
<dbReference type="GO" id="GO:0004000">
    <property type="term" value="F:adenosine deaminase activity"/>
    <property type="evidence" value="ECO:0007669"/>
    <property type="project" value="UniProtKB-ARBA"/>
</dbReference>
<dbReference type="SUPFAM" id="SSF51556">
    <property type="entry name" value="Metallo-dependent hydrolases"/>
    <property type="match status" value="1"/>
</dbReference>
<dbReference type="InterPro" id="IPR001365">
    <property type="entry name" value="A_deaminase_dom"/>
</dbReference>
<evidence type="ECO:0000256" key="2">
    <source>
        <dbReference type="ARBA" id="ARBA00006676"/>
    </source>
</evidence>
<name>A0A7M7N276_STRPU</name>
<dbReference type="GeneID" id="580201"/>
<evidence type="ECO:0000256" key="3">
    <source>
        <dbReference type="ARBA" id="ARBA00012784"/>
    </source>
</evidence>
<evidence type="ECO:0000256" key="5">
    <source>
        <dbReference type="ARBA" id="ARBA00022801"/>
    </source>
</evidence>
<evidence type="ECO:0000256" key="1">
    <source>
        <dbReference type="ARBA" id="ARBA00001947"/>
    </source>
</evidence>
<dbReference type="PANTHER" id="PTHR11409:SF43">
    <property type="entry name" value="ADENOSINE DEAMINASE"/>
    <property type="match status" value="1"/>
</dbReference>
<dbReference type="PANTHER" id="PTHR11409">
    <property type="entry name" value="ADENOSINE DEAMINASE"/>
    <property type="match status" value="1"/>
</dbReference>
<keyword evidence="4" id="KW-0479">Metal-binding</keyword>
<dbReference type="EC" id="3.5.4.4" evidence="3"/>
<protein>
    <recommendedName>
        <fullName evidence="3">adenosine deaminase</fullName>
        <ecNumber evidence="3">3.5.4.4</ecNumber>
    </recommendedName>
</protein>
<dbReference type="Proteomes" id="UP000007110">
    <property type="component" value="Unassembled WGS sequence"/>
</dbReference>
<dbReference type="InterPro" id="IPR006330">
    <property type="entry name" value="Ado/ade_deaminase"/>
</dbReference>
<dbReference type="GO" id="GO:0046872">
    <property type="term" value="F:metal ion binding"/>
    <property type="evidence" value="ECO:0007669"/>
    <property type="project" value="UniProtKB-KW"/>
</dbReference>
<dbReference type="AlphaFoldDB" id="A0A7M7N276"/>